<accession>A0A9P6AHZ6</accession>
<sequence>MGTSFFSSIGMTAPSSSPAIPPNTILAHDIRVPPILPKKPRLHEKHGLHWDANSGETWLYRMIGSKHTPPHSCSSLQVASSVGLAPDVLSENCDNGVSTCPDSTSLQDDNRSWNPIVTLESDGLNDLFISEAPTPAKQPKSRGSASCGVLAQQWNELIPRLIVPFSRQVAGTNWDSGLSFDAGLPPCNGNAGYSPRTLHVTCIRTQSASS</sequence>
<keyword evidence="2" id="KW-1185">Reference proteome</keyword>
<dbReference type="EMBL" id="MU129122">
    <property type="protein sequence ID" value="KAF9506133.1"/>
    <property type="molecule type" value="Genomic_DNA"/>
</dbReference>
<dbReference type="AlphaFoldDB" id="A0A9P6AHZ6"/>
<protein>
    <submittedName>
        <fullName evidence="1">Uncharacterized protein</fullName>
    </submittedName>
</protein>
<organism evidence="1 2">
    <name type="scientific">Hydnum rufescens UP504</name>
    <dbReference type="NCBI Taxonomy" id="1448309"/>
    <lineage>
        <taxon>Eukaryota</taxon>
        <taxon>Fungi</taxon>
        <taxon>Dikarya</taxon>
        <taxon>Basidiomycota</taxon>
        <taxon>Agaricomycotina</taxon>
        <taxon>Agaricomycetes</taxon>
        <taxon>Cantharellales</taxon>
        <taxon>Hydnaceae</taxon>
        <taxon>Hydnum</taxon>
    </lineage>
</organism>
<reference evidence="1" key="1">
    <citation type="journal article" date="2020" name="Nat. Commun.">
        <title>Large-scale genome sequencing of mycorrhizal fungi provides insights into the early evolution of symbiotic traits.</title>
        <authorList>
            <person name="Miyauchi S."/>
            <person name="Kiss E."/>
            <person name="Kuo A."/>
            <person name="Drula E."/>
            <person name="Kohler A."/>
            <person name="Sanchez-Garcia M."/>
            <person name="Morin E."/>
            <person name="Andreopoulos B."/>
            <person name="Barry K.W."/>
            <person name="Bonito G."/>
            <person name="Buee M."/>
            <person name="Carver A."/>
            <person name="Chen C."/>
            <person name="Cichocki N."/>
            <person name="Clum A."/>
            <person name="Culley D."/>
            <person name="Crous P.W."/>
            <person name="Fauchery L."/>
            <person name="Girlanda M."/>
            <person name="Hayes R.D."/>
            <person name="Keri Z."/>
            <person name="LaButti K."/>
            <person name="Lipzen A."/>
            <person name="Lombard V."/>
            <person name="Magnuson J."/>
            <person name="Maillard F."/>
            <person name="Murat C."/>
            <person name="Nolan M."/>
            <person name="Ohm R.A."/>
            <person name="Pangilinan J."/>
            <person name="Pereira M.F."/>
            <person name="Perotto S."/>
            <person name="Peter M."/>
            <person name="Pfister S."/>
            <person name="Riley R."/>
            <person name="Sitrit Y."/>
            <person name="Stielow J.B."/>
            <person name="Szollosi G."/>
            <person name="Zifcakova L."/>
            <person name="Stursova M."/>
            <person name="Spatafora J.W."/>
            <person name="Tedersoo L."/>
            <person name="Vaario L.M."/>
            <person name="Yamada A."/>
            <person name="Yan M."/>
            <person name="Wang P."/>
            <person name="Xu J."/>
            <person name="Bruns T."/>
            <person name="Baldrian P."/>
            <person name="Vilgalys R."/>
            <person name="Dunand C."/>
            <person name="Henrissat B."/>
            <person name="Grigoriev I.V."/>
            <person name="Hibbett D."/>
            <person name="Nagy L.G."/>
            <person name="Martin F.M."/>
        </authorList>
    </citation>
    <scope>NUCLEOTIDE SEQUENCE</scope>
    <source>
        <strain evidence="1">UP504</strain>
    </source>
</reference>
<comment type="caution">
    <text evidence="1">The sequence shown here is derived from an EMBL/GenBank/DDBJ whole genome shotgun (WGS) entry which is preliminary data.</text>
</comment>
<proteinExistence type="predicted"/>
<name>A0A9P6AHZ6_9AGAM</name>
<gene>
    <name evidence="1" type="ORF">BS47DRAFT_1489485</name>
</gene>
<dbReference type="Proteomes" id="UP000886523">
    <property type="component" value="Unassembled WGS sequence"/>
</dbReference>
<evidence type="ECO:0000313" key="2">
    <source>
        <dbReference type="Proteomes" id="UP000886523"/>
    </source>
</evidence>
<evidence type="ECO:0000313" key="1">
    <source>
        <dbReference type="EMBL" id="KAF9506133.1"/>
    </source>
</evidence>